<reference evidence="8 9" key="1">
    <citation type="submission" date="2019-05" db="EMBL/GenBank/DDBJ databases">
        <title>Arcobacter sp. nov., isolated from sea sediment.</title>
        <authorList>
            <person name="Kim W."/>
        </authorList>
    </citation>
    <scope>NUCLEOTIDE SEQUENCE [LARGE SCALE GENOMIC DNA]</scope>
    <source>
        <strain evidence="8 9">CAU 1517</strain>
    </source>
</reference>
<name>A0A5R8Y344_9BACT</name>
<evidence type="ECO:0000256" key="3">
    <source>
        <dbReference type="ARBA" id="ARBA00022475"/>
    </source>
</evidence>
<keyword evidence="4 7" id="KW-0812">Transmembrane</keyword>
<evidence type="ECO:0000256" key="1">
    <source>
        <dbReference type="ARBA" id="ARBA00004651"/>
    </source>
</evidence>
<feature type="transmembrane region" description="Helical" evidence="7">
    <location>
        <begin position="184"/>
        <end position="209"/>
    </location>
</feature>
<keyword evidence="3" id="KW-1003">Cell membrane</keyword>
<feature type="transmembrane region" description="Helical" evidence="7">
    <location>
        <begin position="61"/>
        <end position="79"/>
    </location>
</feature>
<feature type="transmembrane region" description="Helical" evidence="7">
    <location>
        <begin position="296"/>
        <end position="317"/>
    </location>
</feature>
<feature type="transmembrane region" description="Helical" evidence="7">
    <location>
        <begin position="265"/>
        <end position="284"/>
    </location>
</feature>
<dbReference type="Pfam" id="PF03916">
    <property type="entry name" value="NrfD"/>
    <property type="match status" value="1"/>
</dbReference>
<evidence type="ECO:0000256" key="6">
    <source>
        <dbReference type="ARBA" id="ARBA00023136"/>
    </source>
</evidence>
<evidence type="ECO:0000256" key="7">
    <source>
        <dbReference type="SAM" id="Phobius"/>
    </source>
</evidence>
<evidence type="ECO:0000256" key="4">
    <source>
        <dbReference type="ARBA" id="ARBA00022692"/>
    </source>
</evidence>
<proteinExistence type="inferred from homology"/>
<dbReference type="OrthoDB" id="9778963at2"/>
<feature type="transmembrane region" description="Helical" evidence="7">
    <location>
        <begin position="221"/>
        <end position="245"/>
    </location>
</feature>
<keyword evidence="6 7" id="KW-0472">Membrane</keyword>
<evidence type="ECO:0000256" key="5">
    <source>
        <dbReference type="ARBA" id="ARBA00022989"/>
    </source>
</evidence>
<accession>A0A5R8Y344</accession>
<feature type="transmembrane region" description="Helical" evidence="7">
    <location>
        <begin position="154"/>
        <end position="172"/>
    </location>
</feature>
<dbReference type="EMBL" id="VANU01000001">
    <property type="protein sequence ID" value="TLP40494.1"/>
    <property type="molecule type" value="Genomic_DNA"/>
</dbReference>
<sequence>MNNMWGSMAQYEVINWPWPIAVYLFLAGISAGSIIVALLVKWNRHDHESKNPSIWDAMVKAGAIISPVSIIIGLGLLILDLGKPLSFYWLLISYNFTSVMTLGVIALFLYTPFALIFTGIIFEDIIKKLPILKMFAPVIAFIKRYTEYAKKAEYFLFFLALVVGAYTGFLLSANMSIPMWNSPILPVLFLASGISAGIAGNILVGMLFFKSSVNKESIKYLLMLDLRVIMVEIPLLIMLFVGMLYTGGESKVAAIDALSTGGWAAVFWLGVILLGLILPVIIAFTALKNHAYKVKFIMINSIVVLVGVALLRFYVVYAGQLFTGSSGIS</sequence>
<gene>
    <name evidence="8" type="ORF">FDK22_00335</name>
</gene>
<dbReference type="Gene3D" id="1.20.1630.10">
    <property type="entry name" value="Formate dehydrogenase/DMSO reductase domain"/>
    <property type="match status" value="1"/>
</dbReference>
<evidence type="ECO:0000313" key="8">
    <source>
        <dbReference type="EMBL" id="TLP40494.1"/>
    </source>
</evidence>
<organism evidence="8 9">
    <name type="scientific">Arcobacter arenosus</name>
    <dbReference type="NCBI Taxonomy" id="2576037"/>
    <lineage>
        <taxon>Bacteria</taxon>
        <taxon>Pseudomonadati</taxon>
        <taxon>Campylobacterota</taxon>
        <taxon>Epsilonproteobacteria</taxon>
        <taxon>Campylobacterales</taxon>
        <taxon>Arcobacteraceae</taxon>
        <taxon>Arcobacter</taxon>
    </lineage>
</organism>
<dbReference type="PANTHER" id="PTHR34856:SF2">
    <property type="entry name" value="PROTEIN NRFD"/>
    <property type="match status" value="1"/>
</dbReference>
<dbReference type="GO" id="GO:0005886">
    <property type="term" value="C:plasma membrane"/>
    <property type="evidence" value="ECO:0007669"/>
    <property type="project" value="UniProtKB-SubCell"/>
</dbReference>
<evidence type="ECO:0000313" key="9">
    <source>
        <dbReference type="Proteomes" id="UP000308901"/>
    </source>
</evidence>
<dbReference type="PANTHER" id="PTHR34856">
    <property type="entry name" value="PROTEIN NRFD"/>
    <property type="match status" value="1"/>
</dbReference>
<feature type="transmembrane region" description="Helical" evidence="7">
    <location>
        <begin position="20"/>
        <end position="40"/>
    </location>
</feature>
<dbReference type="AlphaFoldDB" id="A0A5R8Y344"/>
<keyword evidence="9" id="KW-1185">Reference proteome</keyword>
<evidence type="ECO:0000256" key="2">
    <source>
        <dbReference type="ARBA" id="ARBA00008929"/>
    </source>
</evidence>
<comment type="similarity">
    <text evidence="2">Belongs to the NrfD family.</text>
</comment>
<keyword evidence="5 7" id="KW-1133">Transmembrane helix</keyword>
<protein>
    <submittedName>
        <fullName evidence="8">Polysulfide reductase</fullName>
    </submittedName>
</protein>
<feature type="transmembrane region" description="Helical" evidence="7">
    <location>
        <begin position="99"/>
        <end position="122"/>
    </location>
</feature>
<dbReference type="RefSeq" id="WP_138150784.1">
    <property type="nucleotide sequence ID" value="NZ_VANU01000001.1"/>
</dbReference>
<dbReference type="InterPro" id="IPR005614">
    <property type="entry name" value="NrfD-like"/>
</dbReference>
<dbReference type="InterPro" id="IPR052049">
    <property type="entry name" value="Electron_transfer_protein"/>
</dbReference>
<comment type="subcellular location">
    <subcellularLocation>
        <location evidence="1">Cell membrane</location>
        <topology evidence="1">Multi-pass membrane protein</topology>
    </subcellularLocation>
</comment>
<comment type="caution">
    <text evidence="8">The sequence shown here is derived from an EMBL/GenBank/DDBJ whole genome shotgun (WGS) entry which is preliminary data.</text>
</comment>
<dbReference type="Proteomes" id="UP000308901">
    <property type="component" value="Unassembled WGS sequence"/>
</dbReference>